<reference evidence="3 4" key="1">
    <citation type="submission" date="2020-08" db="EMBL/GenBank/DDBJ databases">
        <title>Genomic Encyclopedia of Type Strains, Phase III (KMG-III): the genomes of soil and plant-associated and newly described type strains.</title>
        <authorList>
            <person name="Whitman W."/>
        </authorList>
    </citation>
    <scope>NUCLEOTIDE SEQUENCE [LARGE SCALE GENOMIC DNA]</scope>
    <source>
        <strain evidence="3 4">CECT 8960</strain>
    </source>
</reference>
<sequence length="253" mass="26826">MITVATWNLLHRVHAENWDEPVTRRWPNEAERITAVTARLTALSAQVIALQEVSGDQLASLRAALPGRTIHSFRYPRVPNPRKGRDLLHDRTEHLVLLTDTPGTLVTAESFLDDRGKGALVVDLAGTTVIATHVSGDLRRAGQLTRLAELAGRTTVLLGDFNSVGGTIRNGLGPGFAVAGFQADSLPTRPGSGRGFIDHVVTRGATTGVARVEDSDGLSDHNIVHATVTLAPRDETGRPGAATPAARRPGGTG</sequence>
<keyword evidence="3" id="KW-0269">Exonuclease</keyword>
<protein>
    <submittedName>
        <fullName evidence="3">Endonuclease/exonuclease/phosphatase family metal-dependent hydrolase</fullName>
    </submittedName>
</protein>
<keyword evidence="3" id="KW-0255">Endonuclease</keyword>
<feature type="domain" description="Endonuclease/exonuclease/phosphatase" evidence="2">
    <location>
        <begin position="5"/>
        <end position="221"/>
    </location>
</feature>
<evidence type="ECO:0000256" key="1">
    <source>
        <dbReference type="SAM" id="MobiDB-lite"/>
    </source>
</evidence>
<name>A0A7W7QCG0_9PSEU</name>
<dbReference type="GO" id="GO:0004527">
    <property type="term" value="F:exonuclease activity"/>
    <property type="evidence" value="ECO:0007669"/>
    <property type="project" value="UniProtKB-KW"/>
</dbReference>
<dbReference type="RefSeq" id="WP_184815004.1">
    <property type="nucleotide sequence ID" value="NZ_JACHJQ010000008.1"/>
</dbReference>
<keyword evidence="3" id="KW-0378">Hydrolase</keyword>
<keyword evidence="3" id="KW-0540">Nuclease</keyword>
<feature type="compositionally biased region" description="Low complexity" evidence="1">
    <location>
        <begin position="238"/>
        <end position="253"/>
    </location>
</feature>
<evidence type="ECO:0000313" key="3">
    <source>
        <dbReference type="EMBL" id="MBB4911002.1"/>
    </source>
</evidence>
<dbReference type="SUPFAM" id="SSF56219">
    <property type="entry name" value="DNase I-like"/>
    <property type="match status" value="1"/>
</dbReference>
<accession>A0A7W7QCG0</accession>
<dbReference type="InterPro" id="IPR005135">
    <property type="entry name" value="Endo/exonuclease/phosphatase"/>
</dbReference>
<dbReference type="Gene3D" id="3.60.10.10">
    <property type="entry name" value="Endonuclease/exonuclease/phosphatase"/>
    <property type="match status" value="1"/>
</dbReference>
<evidence type="ECO:0000259" key="2">
    <source>
        <dbReference type="Pfam" id="PF03372"/>
    </source>
</evidence>
<dbReference type="Pfam" id="PF03372">
    <property type="entry name" value="Exo_endo_phos"/>
    <property type="match status" value="1"/>
</dbReference>
<comment type="caution">
    <text evidence="3">The sequence shown here is derived from an EMBL/GenBank/DDBJ whole genome shotgun (WGS) entry which is preliminary data.</text>
</comment>
<proteinExistence type="predicted"/>
<dbReference type="EMBL" id="JACHJQ010000008">
    <property type="protein sequence ID" value="MBB4911002.1"/>
    <property type="molecule type" value="Genomic_DNA"/>
</dbReference>
<organism evidence="3 4">
    <name type="scientific">Actinophytocola algeriensis</name>
    <dbReference type="NCBI Taxonomy" id="1768010"/>
    <lineage>
        <taxon>Bacteria</taxon>
        <taxon>Bacillati</taxon>
        <taxon>Actinomycetota</taxon>
        <taxon>Actinomycetes</taxon>
        <taxon>Pseudonocardiales</taxon>
        <taxon>Pseudonocardiaceae</taxon>
    </lineage>
</organism>
<gene>
    <name evidence="3" type="ORF">FHR82_007261</name>
</gene>
<keyword evidence="4" id="KW-1185">Reference proteome</keyword>
<evidence type="ECO:0000313" key="4">
    <source>
        <dbReference type="Proteomes" id="UP000520767"/>
    </source>
</evidence>
<dbReference type="AlphaFoldDB" id="A0A7W7QCG0"/>
<dbReference type="InterPro" id="IPR036691">
    <property type="entry name" value="Endo/exonu/phosph_ase_sf"/>
</dbReference>
<feature type="region of interest" description="Disordered" evidence="1">
    <location>
        <begin position="231"/>
        <end position="253"/>
    </location>
</feature>
<dbReference type="Proteomes" id="UP000520767">
    <property type="component" value="Unassembled WGS sequence"/>
</dbReference>
<dbReference type="GO" id="GO:0004519">
    <property type="term" value="F:endonuclease activity"/>
    <property type="evidence" value="ECO:0007669"/>
    <property type="project" value="UniProtKB-KW"/>
</dbReference>